<dbReference type="Proteomes" id="UP000002408">
    <property type="component" value="Chromosome"/>
</dbReference>
<dbReference type="InterPro" id="IPR009181">
    <property type="entry name" value="Methan_mark_8"/>
</dbReference>
<evidence type="ECO:0000313" key="2">
    <source>
        <dbReference type="Proteomes" id="UP000002408"/>
    </source>
</evidence>
<reference evidence="2" key="1">
    <citation type="journal article" date="2015" name="Microbiology">
        <title>Genome of Methanoregula boonei 6A8 reveals adaptations to oligotrophic peatland environments.</title>
        <authorList>
            <person name="Braeuer S."/>
            <person name="Cadillo-Quiroz H."/>
            <person name="Kyrpides N."/>
            <person name="Woyke T."/>
            <person name="Goodwin L."/>
            <person name="Detter C."/>
            <person name="Podell S."/>
            <person name="Yavitt J.B."/>
            <person name="Zinder S.H."/>
        </authorList>
    </citation>
    <scope>NUCLEOTIDE SEQUENCE [LARGE SCALE GENOMIC DNA]</scope>
    <source>
        <strain evidence="2">DSM 21154 / JCM 14090 / 6A8</strain>
    </source>
</reference>
<proteinExistence type="predicted"/>
<dbReference type="EMBL" id="CP000780">
    <property type="protein sequence ID" value="ABS54840.1"/>
    <property type="molecule type" value="Genomic_DNA"/>
</dbReference>
<name>A7I529_METB6</name>
<dbReference type="NCBIfam" id="TIGR03275">
    <property type="entry name" value="methan_mark_8"/>
    <property type="match status" value="1"/>
</dbReference>
<gene>
    <name evidence="1" type="ordered locus">Mboo_0318</name>
</gene>
<evidence type="ECO:0000313" key="1">
    <source>
        <dbReference type="EMBL" id="ABS54840.1"/>
    </source>
</evidence>
<dbReference type="HOGENOM" id="CLU_982163_0_0_2"/>
<dbReference type="OrthoDB" id="358516at2157"/>
<dbReference type="AlphaFoldDB" id="A7I529"/>
<organism evidence="1 2">
    <name type="scientific">Methanoregula boonei (strain DSM 21154 / JCM 14090 / 6A8)</name>
    <dbReference type="NCBI Taxonomy" id="456442"/>
    <lineage>
        <taxon>Archaea</taxon>
        <taxon>Methanobacteriati</taxon>
        <taxon>Methanobacteriota</taxon>
        <taxon>Stenosarchaea group</taxon>
        <taxon>Methanomicrobia</taxon>
        <taxon>Methanomicrobiales</taxon>
        <taxon>Methanoregulaceae</taxon>
        <taxon>Methanoregula</taxon>
    </lineage>
</organism>
<dbReference type="KEGG" id="mbn:Mboo_0318"/>
<dbReference type="Pfam" id="PF09872">
    <property type="entry name" value="DUF2099"/>
    <property type="match status" value="1"/>
</dbReference>
<dbReference type="RefSeq" id="WP_011991328.1">
    <property type="nucleotide sequence ID" value="NC_009712.1"/>
</dbReference>
<protein>
    <recommendedName>
        <fullName evidence="3">Methanogenesis marker protein 8</fullName>
    </recommendedName>
</protein>
<sequence>MDNPPVDEHIFETVGKCRIKVHNGQVVEIGEPRIRGCPLAKRFEIPVDEISKEGIKKTIERRIRSFGMCTARRKVISDKEFFGFAPAELLACGLRSGMIDAAVIPCDGAGTVIITNPSMVLGIGGLLSGLIFTTPIPEVMDSIEENGGVVFDRATARLDPVGGALLAHRRGFSRIAVPVSDPKIAETIRAFYPAALIFGVHLSGITGEGARRIVAVSDLVTGCASKTIRAIGRKKALLQVGAVIPIFALTHRGIELIMKRVLEADEKFFLDPTRFAVSCKKQPEPLL</sequence>
<accession>A7I529</accession>
<dbReference type="PIRSF" id="PIRSF004929">
    <property type="entry name" value="UCP004929"/>
    <property type="match status" value="1"/>
</dbReference>
<dbReference type="eggNOG" id="arCOG04893">
    <property type="taxonomic scope" value="Archaea"/>
</dbReference>
<evidence type="ECO:0008006" key="3">
    <source>
        <dbReference type="Google" id="ProtNLM"/>
    </source>
</evidence>
<keyword evidence="2" id="KW-1185">Reference proteome</keyword>
<dbReference type="GeneID" id="5410853"/>